<dbReference type="Proteomes" id="UP000823775">
    <property type="component" value="Unassembled WGS sequence"/>
</dbReference>
<feature type="non-terminal residue" evidence="1">
    <location>
        <position position="1"/>
    </location>
</feature>
<sequence length="119" mass="12961">FASACSRFTYQLQLKKSVLWVTSVFEPVARWCLSADSRSATTDGQKVLDHFGASTGGSPELIYGPPAVPLVSPVPIRGMSLCRRCSFHSGPVASVFQLAFCQLHPVEHWSHPVKLQSSS</sequence>
<keyword evidence="2" id="KW-1185">Reference proteome</keyword>
<dbReference type="EMBL" id="JACEIK010000336">
    <property type="protein sequence ID" value="MCD7455272.1"/>
    <property type="molecule type" value="Genomic_DNA"/>
</dbReference>
<accession>A0ABS8S8V4</accession>
<evidence type="ECO:0000313" key="2">
    <source>
        <dbReference type="Proteomes" id="UP000823775"/>
    </source>
</evidence>
<reference evidence="1 2" key="1">
    <citation type="journal article" date="2021" name="BMC Genomics">
        <title>Datura genome reveals duplications of psychoactive alkaloid biosynthetic genes and high mutation rate following tissue culture.</title>
        <authorList>
            <person name="Rajewski A."/>
            <person name="Carter-House D."/>
            <person name="Stajich J."/>
            <person name="Litt A."/>
        </authorList>
    </citation>
    <scope>NUCLEOTIDE SEQUENCE [LARGE SCALE GENOMIC DNA]</scope>
    <source>
        <strain evidence="1">AR-01</strain>
    </source>
</reference>
<protein>
    <submittedName>
        <fullName evidence="1">Uncharacterized protein</fullName>
    </submittedName>
</protein>
<evidence type="ECO:0000313" key="1">
    <source>
        <dbReference type="EMBL" id="MCD7455272.1"/>
    </source>
</evidence>
<gene>
    <name evidence="1" type="ORF">HAX54_027617</name>
</gene>
<comment type="caution">
    <text evidence="1">The sequence shown here is derived from an EMBL/GenBank/DDBJ whole genome shotgun (WGS) entry which is preliminary data.</text>
</comment>
<name>A0ABS8S8V4_DATST</name>
<organism evidence="1 2">
    <name type="scientific">Datura stramonium</name>
    <name type="common">Jimsonweed</name>
    <name type="synonym">Common thornapple</name>
    <dbReference type="NCBI Taxonomy" id="4076"/>
    <lineage>
        <taxon>Eukaryota</taxon>
        <taxon>Viridiplantae</taxon>
        <taxon>Streptophyta</taxon>
        <taxon>Embryophyta</taxon>
        <taxon>Tracheophyta</taxon>
        <taxon>Spermatophyta</taxon>
        <taxon>Magnoliopsida</taxon>
        <taxon>eudicotyledons</taxon>
        <taxon>Gunneridae</taxon>
        <taxon>Pentapetalae</taxon>
        <taxon>asterids</taxon>
        <taxon>lamiids</taxon>
        <taxon>Solanales</taxon>
        <taxon>Solanaceae</taxon>
        <taxon>Solanoideae</taxon>
        <taxon>Datureae</taxon>
        <taxon>Datura</taxon>
    </lineage>
</organism>
<proteinExistence type="predicted"/>